<comment type="caution">
    <text evidence="2">The sequence shown here is derived from an EMBL/GenBank/DDBJ whole genome shotgun (WGS) entry which is preliminary data.</text>
</comment>
<dbReference type="AlphaFoldDB" id="A0A7W9KH83"/>
<organism evidence="2 3">
    <name type="scientific">Kutzneria kofuensis</name>
    <dbReference type="NCBI Taxonomy" id="103725"/>
    <lineage>
        <taxon>Bacteria</taxon>
        <taxon>Bacillati</taxon>
        <taxon>Actinomycetota</taxon>
        <taxon>Actinomycetes</taxon>
        <taxon>Pseudonocardiales</taxon>
        <taxon>Pseudonocardiaceae</taxon>
        <taxon>Kutzneria</taxon>
    </lineage>
</organism>
<dbReference type="EMBL" id="JACHIR010000001">
    <property type="protein sequence ID" value="MBB5892390.1"/>
    <property type="molecule type" value="Genomic_DNA"/>
</dbReference>
<keyword evidence="1" id="KW-0812">Transmembrane</keyword>
<feature type="transmembrane region" description="Helical" evidence="1">
    <location>
        <begin position="76"/>
        <end position="95"/>
    </location>
</feature>
<dbReference type="RefSeq" id="WP_184863097.1">
    <property type="nucleotide sequence ID" value="NZ_BAAAWY010000096.1"/>
</dbReference>
<evidence type="ECO:0000313" key="3">
    <source>
        <dbReference type="Proteomes" id="UP000585638"/>
    </source>
</evidence>
<proteinExistence type="predicted"/>
<name>A0A7W9KH83_9PSEU</name>
<keyword evidence="1" id="KW-1133">Transmembrane helix</keyword>
<evidence type="ECO:0000256" key="1">
    <source>
        <dbReference type="SAM" id="Phobius"/>
    </source>
</evidence>
<keyword evidence="3" id="KW-1185">Reference proteome</keyword>
<dbReference type="Proteomes" id="UP000585638">
    <property type="component" value="Unassembled WGS sequence"/>
</dbReference>
<reference evidence="2 3" key="1">
    <citation type="submission" date="2020-08" db="EMBL/GenBank/DDBJ databases">
        <title>Sequencing the genomes of 1000 actinobacteria strains.</title>
        <authorList>
            <person name="Klenk H.-P."/>
        </authorList>
    </citation>
    <scope>NUCLEOTIDE SEQUENCE [LARGE SCALE GENOMIC DNA]</scope>
    <source>
        <strain evidence="2 3">DSM 43851</strain>
    </source>
</reference>
<protein>
    <submittedName>
        <fullName evidence="2">Multisubunit Na+/H+ antiporter MnhG subunit</fullName>
    </submittedName>
</protein>
<evidence type="ECO:0000313" key="2">
    <source>
        <dbReference type="EMBL" id="MBB5892390.1"/>
    </source>
</evidence>
<keyword evidence="1" id="KW-0472">Membrane</keyword>
<sequence>MATYVRGGRATAGTVVRVIGTIIAVILVAHILFVLLGANPGNPLVVWVAQWAGALALWFGNLFATGSDALNVILNYGLAAVFWLVVTGLIARVLYRAG</sequence>
<gene>
    <name evidence="2" type="ORF">BJ998_003586</name>
</gene>
<feature type="transmembrane region" description="Helical" evidence="1">
    <location>
        <begin position="44"/>
        <end position="64"/>
    </location>
</feature>
<feature type="transmembrane region" description="Helical" evidence="1">
    <location>
        <begin position="15"/>
        <end position="37"/>
    </location>
</feature>
<accession>A0A7W9KH83</accession>